<dbReference type="Pfam" id="PF11927">
    <property type="entry name" value="HODM_asu-like"/>
    <property type="match status" value="1"/>
</dbReference>
<dbReference type="OrthoDB" id="5242510at2"/>
<dbReference type="EMBL" id="QNTQ01000001">
    <property type="protein sequence ID" value="RBI87707.1"/>
    <property type="molecule type" value="Genomic_DNA"/>
</dbReference>
<evidence type="ECO:0000313" key="2">
    <source>
        <dbReference type="Proteomes" id="UP000253370"/>
    </source>
</evidence>
<gene>
    <name evidence="1" type="ORF">DRV85_01995</name>
</gene>
<name>A0A365UEJ9_9RHOB</name>
<dbReference type="InterPro" id="IPR021848">
    <property type="entry name" value="HODM_asu-like"/>
</dbReference>
<reference evidence="1 2" key="1">
    <citation type="submission" date="2018-07" db="EMBL/GenBank/DDBJ databases">
        <title>Rhodosalinus sp. strain E84T genomic sequence and assembly.</title>
        <authorList>
            <person name="Liu Z.-W."/>
            <person name="Lu D.-C."/>
        </authorList>
    </citation>
    <scope>NUCLEOTIDE SEQUENCE [LARGE SCALE GENOMIC DNA]</scope>
    <source>
        <strain evidence="1 2">E84</strain>
    </source>
</reference>
<keyword evidence="2" id="KW-1185">Reference proteome</keyword>
<evidence type="ECO:0000313" key="1">
    <source>
        <dbReference type="EMBL" id="RBI87707.1"/>
    </source>
</evidence>
<dbReference type="RefSeq" id="WP_113287729.1">
    <property type="nucleotide sequence ID" value="NZ_QNTQ01000001.1"/>
</dbReference>
<accession>A0A365UEJ9</accession>
<proteinExistence type="predicted"/>
<protein>
    <submittedName>
        <fullName evidence="1">DUF3445 domain-containing protein</fullName>
    </submittedName>
</protein>
<sequence length="256" mass="28535">MSQRPILQRRLPFDATPRPLPGVAPLDPADWLIADEAFAQQMALRDRLIAGRRDAVLRLDPAARPAAEELLDTVLAHLDGRPGYRIGAEEVTRPDGVTLPIDRADPMATVGRLAQEDFCVMEKRGDEHVLTAAVLCFPASWSLEEKFLRPLVRIHAPIAAYDGDIARRVQRLFDGVRAGRPLWRFNLLTYEDPALFQPRRESDPRAPVPAGAGYLRSERQCLLRLPSTGAVVFSIHTFVLARPASEQEREVGKPLT</sequence>
<dbReference type="Proteomes" id="UP000253370">
    <property type="component" value="Unassembled WGS sequence"/>
</dbReference>
<dbReference type="AlphaFoldDB" id="A0A365UEJ9"/>
<comment type="caution">
    <text evidence="1">The sequence shown here is derived from an EMBL/GenBank/DDBJ whole genome shotgun (WGS) entry which is preliminary data.</text>
</comment>
<organism evidence="1 2">
    <name type="scientific">Rhodosalinus halophilus</name>
    <dbReference type="NCBI Taxonomy" id="2259333"/>
    <lineage>
        <taxon>Bacteria</taxon>
        <taxon>Pseudomonadati</taxon>
        <taxon>Pseudomonadota</taxon>
        <taxon>Alphaproteobacteria</taxon>
        <taxon>Rhodobacterales</taxon>
        <taxon>Paracoccaceae</taxon>
        <taxon>Rhodosalinus</taxon>
    </lineage>
</organism>